<accession>A0ABQ3R9L0</accession>
<evidence type="ECO:0000313" key="1">
    <source>
        <dbReference type="EMBL" id="GHI52533.1"/>
    </source>
</evidence>
<evidence type="ECO:0000313" key="2">
    <source>
        <dbReference type="Proteomes" id="UP000646738"/>
    </source>
</evidence>
<gene>
    <name evidence="1" type="ORF">Srubr_23790</name>
</gene>
<comment type="caution">
    <text evidence="1">The sequence shown here is derived from an EMBL/GenBank/DDBJ whole genome shotgun (WGS) entry which is preliminary data.</text>
</comment>
<dbReference type="EMBL" id="BNEA01000007">
    <property type="protein sequence ID" value="GHI52533.1"/>
    <property type="molecule type" value="Genomic_DNA"/>
</dbReference>
<keyword evidence="2" id="KW-1185">Reference proteome</keyword>
<proteinExistence type="predicted"/>
<protein>
    <submittedName>
        <fullName evidence="1">Uncharacterized protein</fullName>
    </submittedName>
</protein>
<name>A0ABQ3R9L0_STRRR</name>
<organism evidence="1 2">
    <name type="scientific">Streptomyces rubradiris</name>
    <name type="common">Streptomyces achromogenes subsp. rubradiris</name>
    <dbReference type="NCBI Taxonomy" id="285531"/>
    <lineage>
        <taxon>Bacteria</taxon>
        <taxon>Bacillati</taxon>
        <taxon>Actinomycetota</taxon>
        <taxon>Actinomycetes</taxon>
        <taxon>Kitasatosporales</taxon>
        <taxon>Streptomycetaceae</taxon>
        <taxon>Streptomyces</taxon>
    </lineage>
</organism>
<sequence>MGDAGTLLPALPLSDQPDSVTAMSDGIAWIGAQQTTPTPPGTRGMYAGISLTLARGVDQDEFLINLGADLDELSERVPLFELRTRPLPDAPPTAQFSYAMYGTCGDWTYVLENDHMATWAGGYQGKVKSMTPCPGEEILCLTVNRYSPPAALIHAPGDGRAYRAEFGTATGRGGFLDLALTAEGAVFPSIPDASEAEVVAYHEEHGPRLPELVFTAVGKYTDVVIDQAAVMAGDLPAVHLLMP</sequence>
<reference evidence="2" key="1">
    <citation type="submission" date="2023-07" db="EMBL/GenBank/DDBJ databases">
        <title>Whole genome shotgun sequence of Streptomyces achromogenes subsp. rubradiris NBRC 14000.</title>
        <authorList>
            <person name="Komaki H."/>
            <person name="Tamura T."/>
        </authorList>
    </citation>
    <scope>NUCLEOTIDE SEQUENCE [LARGE SCALE GENOMIC DNA]</scope>
    <source>
        <strain evidence="2">NBRC 14000</strain>
    </source>
</reference>
<dbReference type="Proteomes" id="UP000646738">
    <property type="component" value="Unassembled WGS sequence"/>
</dbReference>